<keyword evidence="2" id="KW-1185">Reference proteome</keyword>
<proteinExistence type="predicted"/>
<organism evidence="1 2">
    <name type="scientific">Dermatophagoides pteronyssinus</name>
    <name type="common">European house dust mite</name>
    <dbReference type="NCBI Taxonomy" id="6956"/>
    <lineage>
        <taxon>Eukaryota</taxon>
        <taxon>Metazoa</taxon>
        <taxon>Ecdysozoa</taxon>
        <taxon>Arthropoda</taxon>
        <taxon>Chelicerata</taxon>
        <taxon>Arachnida</taxon>
        <taxon>Acari</taxon>
        <taxon>Acariformes</taxon>
        <taxon>Sarcoptiformes</taxon>
        <taxon>Astigmata</taxon>
        <taxon>Psoroptidia</taxon>
        <taxon>Analgoidea</taxon>
        <taxon>Pyroglyphidae</taxon>
        <taxon>Dermatophagoidinae</taxon>
        <taxon>Dermatophagoides</taxon>
    </lineage>
</organism>
<gene>
    <name evidence="1" type="ORF">DERP_003182</name>
</gene>
<evidence type="ECO:0000313" key="2">
    <source>
        <dbReference type="Proteomes" id="UP000887458"/>
    </source>
</evidence>
<comment type="caution">
    <text evidence="1">The sequence shown here is derived from an EMBL/GenBank/DDBJ whole genome shotgun (WGS) entry which is preliminary data.</text>
</comment>
<accession>A0ABQ8JIR8</accession>
<evidence type="ECO:0000313" key="1">
    <source>
        <dbReference type="EMBL" id="KAH9422506.1"/>
    </source>
</evidence>
<protein>
    <submittedName>
        <fullName evidence="1">Uncharacterized protein</fullName>
    </submittedName>
</protein>
<name>A0ABQ8JIR8_DERPT</name>
<sequence length="92" mass="9819">MKIKVHQQFIRCKLTPTIYGATTPIANAKILAIPNTVPAKFGAYSDIIVHSPALKNPYNIIAIINITITGSGFEPNAGINPKHIAGPNNAID</sequence>
<reference evidence="1 2" key="1">
    <citation type="journal article" date="2018" name="J. Allergy Clin. Immunol.">
        <title>High-quality assembly of Dermatophagoides pteronyssinus genome and transcriptome reveals a wide range of novel allergens.</title>
        <authorList>
            <person name="Liu X.Y."/>
            <person name="Yang K.Y."/>
            <person name="Wang M.Q."/>
            <person name="Kwok J.S."/>
            <person name="Zeng X."/>
            <person name="Yang Z."/>
            <person name="Xiao X.J."/>
            <person name="Lau C.P."/>
            <person name="Li Y."/>
            <person name="Huang Z.M."/>
            <person name="Ba J.G."/>
            <person name="Yim A.K."/>
            <person name="Ouyang C.Y."/>
            <person name="Ngai S.M."/>
            <person name="Chan T.F."/>
            <person name="Leung E.L."/>
            <person name="Liu L."/>
            <person name="Liu Z.G."/>
            <person name="Tsui S.K."/>
        </authorList>
    </citation>
    <scope>NUCLEOTIDE SEQUENCE [LARGE SCALE GENOMIC DNA]</scope>
    <source>
        <strain evidence="1">Derp</strain>
    </source>
</reference>
<dbReference type="EMBL" id="NJHN03000036">
    <property type="protein sequence ID" value="KAH9422506.1"/>
    <property type="molecule type" value="Genomic_DNA"/>
</dbReference>
<dbReference type="Proteomes" id="UP000887458">
    <property type="component" value="Unassembled WGS sequence"/>
</dbReference>
<reference evidence="1 2" key="2">
    <citation type="journal article" date="2022" name="Mol. Biol. Evol.">
        <title>Comparative Genomics Reveals Insights into the Divergent Evolution of Astigmatic Mites and Household Pest Adaptations.</title>
        <authorList>
            <person name="Xiong Q."/>
            <person name="Wan A.T."/>
            <person name="Liu X."/>
            <person name="Fung C.S."/>
            <person name="Xiao X."/>
            <person name="Malainual N."/>
            <person name="Hou J."/>
            <person name="Wang L."/>
            <person name="Wang M."/>
            <person name="Yang K.Y."/>
            <person name="Cui Y."/>
            <person name="Leung E.L."/>
            <person name="Nong W."/>
            <person name="Shin S.K."/>
            <person name="Au S.W."/>
            <person name="Jeong K.Y."/>
            <person name="Chew F.T."/>
            <person name="Hui J.H."/>
            <person name="Leung T.F."/>
            <person name="Tungtrongchitr A."/>
            <person name="Zhong N."/>
            <person name="Liu Z."/>
            <person name="Tsui S.K."/>
        </authorList>
    </citation>
    <scope>NUCLEOTIDE SEQUENCE [LARGE SCALE GENOMIC DNA]</scope>
    <source>
        <strain evidence="1">Derp</strain>
    </source>
</reference>